<keyword evidence="6" id="KW-0067">ATP-binding</keyword>
<dbReference type="PROSITE" id="PS00211">
    <property type="entry name" value="ABC_TRANSPORTER_1"/>
    <property type="match status" value="1"/>
</dbReference>
<evidence type="ECO:0000256" key="7">
    <source>
        <dbReference type="ARBA" id="ARBA00022989"/>
    </source>
</evidence>
<keyword evidence="4 9" id="KW-0812">Transmembrane</keyword>
<dbReference type="InterPro" id="IPR013525">
    <property type="entry name" value="ABC2_TM"/>
</dbReference>
<protein>
    <submittedName>
        <fullName evidence="12">ABC transporter A family member 8-like isoform X1</fullName>
    </submittedName>
</protein>
<name>A0A1U7YVI4_NELNU</name>
<dbReference type="FunFam" id="3.40.50.300:FF:000665">
    <property type="entry name" value="ABC transporter A family member 2"/>
    <property type="match status" value="1"/>
</dbReference>
<evidence type="ECO:0000256" key="8">
    <source>
        <dbReference type="ARBA" id="ARBA00023136"/>
    </source>
</evidence>
<feature type="transmembrane region" description="Helical" evidence="9">
    <location>
        <begin position="376"/>
        <end position="404"/>
    </location>
</feature>
<evidence type="ECO:0000256" key="2">
    <source>
        <dbReference type="ARBA" id="ARBA00008526"/>
    </source>
</evidence>
<reference evidence="12" key="1">
    <citation type="submission" date="2025-08" db="UniProtKB">
        <authorList>
            <consortium name="RefSeq"/>
        </authorList>
    </citation>
    <scope>IDENTIFICATION</scope>
</reference>
<dbReference type="eggNOG" id="KOG0059">
    <property type="taxonomic scope" value="Eukaryota"/>
</dbReference>
<dbReference type="InterPro" id="IPR003593">
    <property type="entry name" value="AAA+_ATPase"/>
</dbReference>
<dbReference type="AlphaFoldDB" id="A0A1U7YVI4"/>
<comment type="similarity">
    <text evidence="2">Belongs to the ABC transporter superfamily. ABCA family. CPR flippase (TC 3.A.1.211) subfamily.</text>
</comment>
<dbReference type="Pfam" id="PF24526">
    <property type="entry name" value="ABCA12_C"/>
    <property type="match status" value="1"/>
</dbReference>
<dbReference type="CDD" id="cd03263">
    <property type="entry name" value="ABC_subfamily_A"/>
    <property type="match status" value="1"/>
</dbReference>
<dbReference type="PANTHER" id="PTHR19229:SF235">
    <property type="entry name" value="ABC TRANSPORTER A FAMILY MEMBER 8-LIKE ISOFORM X1"/>
    <property type="match status" value="1"/>
</dbReference>
<evidence type="ECO:0000256" key="9">
    <source>
        <dbReference type="SAM" id="Phobius"/>
    </source>
</evidence>
<dbReference type="GO" id="GO:0140359">
    <property type="term" value="F:ABC-type transporter activity"/>
    <property type="evidence" value="ECO:0007669"/>
    <property type="project" value="InterPro"/>
</dbReference>
<feature type="transmembrane region" description="Helical" evidence="9">
    <location>
        <begin position="12"/>
        <end position="36"/>
    </location>
</feature>
<sequence>MSLTYILQKRNIKLNVTLITFPVFLCLLMVLIQLVINSQLDNPRYRCGCKCIPTNSNGSACKMVCGLEFSTYKQASACPLPRPEKWPALLQVPDSSYRAVQTDVHTFTGLPGEFCLKTYSCPVTSLFTGRNRSVAESLVKRVELDAFTEESTNALDLASLSYIGTKSTPGTTNFIERALLTNSSLNILLPRCPENFSYTIPVTVGSATFRHDIDCIESFHLWRENSSIINRELFEGYRHGNSAKKIHEILGGVFVTYDFLNTSKVNFNVSFWYNSTYGNLVTIPRLLRIPRSLNMISNAFLRHFQDSRMHILLSFVKEMPKPGTRMRLDLSYVLSPLLFAWVIQLLFPVFFVYLVNEKQHRLRIMMKMHGLGDGPYWLNTYGYFLVISITYMIWFAIIGSIIGLEIFLLNNYSIQLVFYLVYLNLQIALAFLAATGFSEVETARVAGYMYVFGSGLLGAFLFKSYIEDATFSRWQLMFMELMPGFSLYRVLYELSQSSLAGHHLGTHGMKWEDLRNPNNGMWGTLIIMTLEWWGLLVVSYLMDQVISSGSGIARHPLFFLRSFWKGDTQLPTISSFKEKSIVIVNLENPDISEERYIVQQLMKEPNGSYPIFCHNLKKVYMGEDGNSRKHAVQSLSLAVPQGECFGLLGPNGSGKTTFINMVTGFLPPTSGAVFIDHMDIISNMEHIYTRIAICPQKDLLWETLSGREHLLFYGRLRNLKGKLLHDAVDESLRSMNLHDSNIGDQLVGRYSGGMKRRLSVAISLIGYTQVVFLDEPTTGLDPQSRNIVWGAVKRAKADRAIILTTHSMEEAEFLCDRIGILVNGNLQCLGSSRELKSRFGGSYVLTISVDPIHEKDVSSMVNSLSPNAMKIYNIGGTQKFLLPKQDVRIFQVFQAVQNFKREASVHAFGFSDASLEDVFLNVVQKASSRRVPSNLRH</sequence>
<dbReference type="PANTHER" id="PTHR19229">
    <property type="entry name" value="ATP-BINDING CASSETTE TRANSPORTER SUBFAMILY A ABCA"/>
    <property type="match status" value="1"/>
</dbReference>
<dbReference type="Proteomes" id="UP000189703">
    <property type="component" value="Unplaced"/>
</dbReference>
<dbReference type="GO" id="GO:0042626">
    <property type="term" value="F:ATPase-coupled transmembrane transporter activity"/>
    <property type="evidence" value="ECO:0000318"/>
    <property type="project" value="GO_Central"/>
</dbReference>
<gene>
    <name evidence="12" type="primary">LOC104587410</name>
</gene>
<dbReference type="GO" id="GO:0016887">
    <property type="term" value="F:ATP hydrolysis activity"/>
    <property type="evidence" value="ECO:0007669"/>
    <property type="project" value="InterPro"/>
</dbReference>
<organism evidence="11 12">
    <name type="scientific">Nelumbo nucifera</name>
    <name type="common">Sacred lotus</name>
    <dbReference type="NCBI Taxonomy" id="4432"/>
    <lineage>
        <taxon>Eukaryota</taxon>
        <taxon>Viridiplantae</taxon>
        <taxon>Streptophyta</taxon>
        <taxon>Embryophyta</taxon>
        <taxon>Tracheophyta</taxon>
        <taxon>Spermatophyta</taxon>
        <taxon>Magnoliopsida</taxon>
        <taxon>Proteales</taxon>
        <taxon>Nelumbonaceae</taxon>
        <taxon>Nelumbo</taxon>
    </lineage>
</organism>
<dbReference type="InterPro" id="IPR026082">
    <property type="entry name" value="ABCA"/>
</dbReference>
<evidence type="ECO:0000313" key="12">
    <source>
        <dbReference type="RefSeq" id="XP_010243317.1"/>
    </source>
</evidence>
<dbReference type="KEGG" id="nnu:104587410"/>
<dbReference type="GO" id="GO:0005319">
    <property type="term" value="F:lipid transporter activity"/>
    <property type="evidence" value="ECO:0000318"/>
    <property type="project" value="GO_Central"/>
</dbReference>
<dbReference type="OrthoDB" id="8061355at2759"/>
<evidence type="ECO:0000256" key="3">
    <source>
        <dbReference type="ARBA" id="ARBA00022448"/>
    </source>
</evidence>
<dbReference type="GO" id="GO:0006869">
    <property type="term" value="P:lipid transport"/>
    <property type="evidence" value="ECO:0000318"/>
    <property type="project" value="GO_Central"/>
</dbReference>
<evidence type="ECO:0000256" key="1">
    <source>
        <dbReference type="ARBA" id="ARBA00004141"/>
    </source>
</evidence>
<dbReference type="InterPro" id="IPR003439">
    <property type="entry name" value="ABC_transporter-like_ATP-bd"/>
</dbReference>
<dbReference type="Pfam" id="PF12698">
    <property type="entry name" value="ABC2_membrane_3"/>
    <property type="match status" value="1"/>
</dbReference>
<dbReference type="InParanoid" id="A0A1U7YVI4"/>
<dbReference type="RefSeq" id="XP_010243317.1">
    <property type="nucleotide sequence ID" value="XM_010245015.2"/>
</dbReference>
<comment type="subcellular location">
    <subcellularLocation>
        <location evidence="1">Membrane</location>
        <topology evidence="1">Multi-pass membrane protein</topology>
    </subcellularLocation>
</comment>
<accession>A0A1U7YVI4</accession>
<dbReference type="GeneID" id="104587410"/>
<feature type="domain" description="ABC transporter" evidence="10">
    <location>
        <begin position="611"/>
        <end position="848"/>
    </location>
</feature>
<dbReference type="Gene3D" id="3.40.50.300">
    <property type="entry name" value="P-loop containing nucleotide triphosphate hydrolases"/>
    <property type="match status" value="1"/>
</dbReference>
<evidence type="ECO:0000256" key="6">
    <source>
        <dbReference type="ARBA" id="ARBA00022840"/>
    </source>
</evidence>
<feature type="transmembrane region" description="Helical" evidence="9">
    <location>
        <begin position="447"/>
        <end position="466"/>
    </location>
</feature>
<evidence type="ECO:0000259" key="10">
    <source>
        <dbReference type="PROSITE" id="PS50893"/>
    </source>
</evidence>
<keyword evidence="7 9" id="KW-1133">Transmembrane helix</keyword>
<keyword evidence="8 9" id="KW-0472">Membrane</keyword>
<feature type="transmembrane region" description="Helical" evidence="9">
    <location>
        <begin position="330"/>
        <end position="355"/>
    </location>
</feature>
<feature type="transmembrane region" description="Helical" evidence="9">
    <location>
        <begin position="416"/>
        <end position="435"/>
    </location>
</feature>
<dbReference type="Pfam" id="PF00005">
    <property type="entry name" value="ABC_tran"/>
    <property type="match status" value="1"/>
</dbReference>
<keyword evidence="11" id="KW-1185">Reference proteome</keyword>
<dbReference type="GO" id="GO:0016020">
    <property type="term" value="C:membrane"/>
    <property type="evidence" value="ECO:0007669"/>
    <property type="project" value="UniProtKB-SubCell"/>
</dbReference>
<keyword evidence="5" id="KW-0547">Nucleotide-binding</keyword>
<dbReference type="SMART" id="SM00382">
    <property type="entry name" value="AAA"/>
    <property type="match status" value="1"/>
</dbReference>
<dbReference type="InterPro" id="IPR027417">
    <property type="entry name" value="P-loop_NTPase"/>
</dbReference>
<evidence type="ECO:0000256" key="5">
    <source>
        <dbReference type="ARBA" id="ARBA00022741"/>
    </source>
</evidence>
<dbReference type="InterPro" id="IPR017871">
    <property type="entry name" value="ABC_transporter-like_CS"/>
</dbReference>
<dbReference type="SUPFAM" id="SSF52540">
    <property type="entry name" value="P-loop containing nucleoside triphosphate hydrolases"/>
    <property type="match status" value="1"/>
</dbReference>
<proteinExistence type="inferred from homology"/>
<evidence type="ECO:0000313" key="11">
    <source>
        <dbReference type="Proteomes" id="UP000189703"/>
    </source>
</evidence>
<dbReference type="GO" id="GO:0005524">
    <property type="term" value="F:ATP binding"/>
    <property type="evidence" value="ECO:0007669"/>
    <property type="project" value="UniProtKB-KW"/>
</dbReference>
<dbReference type="PROSITE" id="PS50893">
    <property type="entry name" value="ABC_TRANSPORTER_2"/>
    <property type="match status" value="1"/>
</dbReference>
<evidence type="ECO:0000256" key="4">
    <source>
        <dbReference type="ARBA" id="ARBA00022692"/>
    </source>
</evidence>
<keyword evidence="3" id="KW-0813">Transport</keyword>